<dbReference type="AlphaFoldDB" id="A0A7M1B1Z2"/>
<keyword evidence="3" id="KW-1185">Reference proteome</keyword>
<dbReference type="EMBL" id="CP041235">
    <property type="protein sequence ID" value="QOP43645.1"/>
    <property type="molecule type" value="Genomic_DNA"/>
</dbReference>
<dbReference type="RefSeq" id="WP_193149779.1">
    <property type="nucleotide sequence ID" value="NZ_CP041235.1"/>
</dbReference>
<dbReference type="KEGG" id="ssei:FJR45_06650"/>
<proteinExistence type="predicted"/>
<organism evidence="2 3">
    <name type="scientific">Sulfurimonas sediminis</name>
    <dbReference type="NCBI Taxonomy" id="2590020"/>
    <lineage>
        <taxon>Bacteria</taxon>
        <taxon>Pseudomonadati</taxon>
        <taxon>Campylobacterota</taxon>
        <taxon>Epsilonproteobacteria</taxon>
        <taxon>Campylobacterales</taxon>
        <taxon>Sulfurimonadaceae</taxon>
        <taxon>Sulfurimonas</taxon>
    </lineage>
</organism>
<name>A0A7M1B1Z2_9BACT</name>
<feature type="signal peptide" evidence="1">
    <location>
        <begin position="1"/>
        <end position="20"/>
    </location>
</feature>
<feature type="chain" id="PRO_5032820106" evidence="1">
    <location>
        <begin position="21"/>
        <end position="134"/>
    </location>
</feature>
<evidence type="ECO:0000256" key="1">
    <source>
        <dbReference type="SAM" id="SignalP"/>
    </source>
</evidence>
<evidence type="ECO:0000313" key="3">
    <source>
        <dbReference type="Proteomes" id="UP000593719"/>
    </source>
</evidence>
<reference evidence="2 3" key="1">
    <citation type="submission" date="2019-06" db="EMBL/GenBank/DDBJ databases">
        <title>Sulfurimonas gotlandica sp. nov., a chemoautotrophic and psychrotolerant epsilonproteobacterium isolated from a pelagic redoxcline, and an emended description of the genus Sulfurimonas.</title>
        <authorList>
            <person name="Wang S."/>
            <person name="Jiang L."/>
            <person name="Shao Z."/>
        </authorList>
    </citation>
    <scope>NUCLEOTIDE SEQUENCE [LARGE SCALE GENOMIC DNA]</scope>
    <source>
        <strain evidence="2 3">S2-6</strain>
    </source>
</reference>
<protein>
    <submittedName>
        <fullName evidence="2">Uncharacterized protein</fullName>
    </submittedName>
</protein>
<gene>
    <name evidence="2" type="ORF">FJR45_06650</name>
</gene>
<dbReference type="Proteomes" id="UP000593719">
    <property type="component" value="Chromosome"/>
</dbReference>
<keyword evidence="1" id="KW-0732">Signal</keyword>
<accession>A0A7M1B1Z2</accession>
<evidence type="ECO:0000313" key="2">
    <source>
        <dbReference type="EMBL" id="QOP43645.1"/>
    </source>
</evidence>
<sequence length="134" mass="15475">MIHKKIIFTFILCNAILLSAEIADTMNCEVSTTPAFFEYVKCKETNKVVNVNELIRDGWVAVNVHSFYITFKKVANSFYAMQCLESSQFPNYIGACKSNLFTKPKTWLKKDAKRNGWKVNCAIGDTVFYYKMRQ</sequence>